<dbReference type="Proteomes" id="UP001341840">
    <property type="component" value="Unassembled WGS sequence"/>
</dbReference>
<accession>A0ABU6WPD3</accession>
<feature type="non-terminal residue" evidence="2">
    <location>
        <position position="1"/>
    </location>
</feature>
<gene>
    <name evidence="2" type="ORF">PIB30_074565</name>
</gene>
<reference evidence="2 3" key="1">
    <citation type="journal article" date="2023" name="Plants (Basel)">
        <title>Bridging the Gap: Combining Genomics and Transcriptomics Approaches to Understand Stylosanthes scabra, an Orphan Legume from the Brazilian Caatinga.</title>
        <authorList>
            <person name="Ferreira-Neto J.R.C."/>
            <person name="da Silva M.D."/>
            <person name="Binneck E."/>
            <person name="de Melo N.F."/>
            <person name="da Silva R.H."/>
            <person name="de Melo A.L.T.M."/>
            <person name="Pandolfi V."/>
            <person name="Bustamante F.O."/>
            <person name="Brasileiro-Vidal A.C."/>
            <person name="Benko-Iseppon A.M."/>
        </authorList>
    </citation>
    <scope>NUCLEOTIDE SEQUENCE [LARGE SCALE GENOMIC DNA]</scope>
    <source>
        <tissue evidence="2">Leaves</tissue>
    </source>
</reference>
<feature type="compositionally biased region" description="Pro residues" evidence="1">
    <location>
        <begin position="66"/>
        <end position="76"/>
    </location>
</feature>
<keyword evidence="3" id="KW-1185">Reference proteome</keyword>
<evidence type="ECO:0000313" key="3">
    <source>
        <dbReference type="Proteomes" id="UP001341840"/>
    </source>
</evidence>
<feature type="compositionally biased region" description="Basic and acidic residues" evidence="1">
    <location>
        <begin position="36"/>
        <end position="51"/>
    </location>
</feature>
<organism evidence="2 3">
    <name type="scientific">Stylosanthes scabra</name>
    <dbReference type="NCBI Taxonomy" id="79078"/>
    <lineage>
        <taxon>Eukaryota</taxon>
        <taxon>Viridiplantae</taxon>
        <taxon>Streptophyta</taxon>
        <taxon>Embryophyta</taxon>
        <taxon>Tracheophyta</taxon>
        <taxon>Spermatophyta</taxon>
        <taxon>Magnoliopsida</taxon>
        <taxon>eudicotyledons</taxon>
        <taxon>Gunneridae</taxon>
        <taxon>Pentapetalae</taxon>
        <taxon>rosids</taxon>
        <taxon>fabids</taxon>
        <taxon>Fabales</taxon>
        <taxon>Fabaceae</taxon>
        <taxon>Papilionoideae</taxon>
        <taxon>50 kb inversion clade</taxon>
        <taxon>dalbergioids sensu lato</taxon>
        <taxon>Dalbergieae</taxon>
        <taxon>Pterocarpus clade</taxon>
        <taxon>Stylosanthes</taxon>
    </lineage>
</organism>
<proteinExistence type="predicted"/>
<feature type="region of interest" description="Disordered" evidence="1">
    <location>
        <begin position="29"/>
        <end position="76"/>
    </location>
</feature>
<name>A0ABU6WPD3_9FABA</name>
<evidence type="ECO:0000313" key="2">
    <source>
        <dbReference type="EMBL" id="MED6187239.1"/>
    </source>
</evidence>
<sequence>SSYQPCDASPGACYQAHHLPDCPLPVCQQLSGWPREGSHPEVSGKMHHPEPETAEPPETTTSNNPPMGPDPGPPRL</sequence>
<comment type="caution">
    <text evidence="2">The sequence shown here is derived from an EMBL/GenBank/DDBJ whole genome shotgun (WGS) entry which is preliminary data.</text>
</comment>
<evidence type="ECO:0000256" key="1">
    <source>
        <dbReference type="SAM" id="MobiDB-lite"/>
    </source>
</evidence>
<protein>
    <submittedName>
        <fullName evidence="2">Uncharacterized protein</fullName>
    </submittedName>
</protein>
<dbReference type="EMBL" id="JASCZI010182172">
    <property type="protein sequence ID" value="MED6187239.1"/>
    <property type="molecule type" value="Genomic_DNA"/>
</dbReference>